<proteinExistence type="inferred from homology"/>
<dbReference type="Gene3D" id="3.40.50.200">
    <property type="entry name" value="Peptidase S8/S53 domain"/>
    <property type="match status" value="1"/>
</dbReference>
<dbReference type="InterPro" id="IPR045051">
    <property type="entry name" value="SBT"/>
</dbReference>
<keyword evidence="3" id="KW-0732">Signal</keyword>
<evidence type="ECO:0000313" key="5">
    <source>
        <dbReference type="EMBL" id="KAF3455394.1"/>
    </source>
</evidence>
<organism evidence="5 6">
    <name type="scientific">Rhamnella rubrinervis</name>
    <dbReference type="NCBI Taxonomy" id="2594499"/>
    <lineage>
        <taxon>Eukaryota</taxon>
        <taxon>Viridiplantae</taxon>
        <taxon>Streptophyta</taxon>
        <taxon>Embryophyta</taxon>
        <taxon>Tracheophyta</taxon>
        <taxon>Spermatophyta</taxon>
        <taxon>Magnoliopsida</taxon>
        <taxon>eudicotyledons</taxon>
        <taxon>Gunneridae</taxon>
        <taxon>Pentapetalae</taxon>
        <taxon>rosids</taxon>
        <taxon>fabids</taxon>
        <taxon>Rosales</taxon>
        <taxon>Rhamnaceae</taxon>
        <taxon>rhamnoid group</taxon>
        <taxon>Rhamneae</taxon>
        <taxon>Rhamnella</taxon>
    </lineage>
</organism>
<gene>
    <name evidence="5" type="ORF">FNV43_RR00018</name>
</gene>
<accession>A0A8K0HND9</accession>
<dbReference type="InterPro" id="IPR036852">
    <property type="entry name" value="Peptidase_S8/S53_dom_sf"/>
</dbReference>
<reference evidence="5" key="1">
    <citation type="submission" date="2020-03" db="EMBL/GenBank/DDBJ databases">
        <title>A high-quality chromosome-level genome assembly of a woody plant with both climbing and erect habits, Rhamnella rubrinervis.</title>
        <authorList>
            <person name="Lu Z."/>
            <person name="Yang Y."/>
            <person name="Zhu X."/>
            <person name="Sun Y."/>
        </authorList>
    </citation>
    <scope>NUCLEOTIDE SEQUENCE</scope>
    <source>
        <strain evidence="5">BYM</strain>
        <tissue evidence="5">Leaf</tissue>
    </source>
</reference>
<dbReference type="PANTHER" id="PTHR10795">
    <property type="entry name" value="PROPROTEIN CONVERTASE SUBTILISIN/KEXIN"/>
    <property type="match status" value="1"/>
</dbReference>
<dbReference type="AlphaFoldDB" id="A0A8K0HND9"/>
<evidence type="ECO:0000256" key="2">
    <source>
        <dbReference type="ARBA" id="ARBA00011073"/>
    </source>
</evidence>
<evidence type="ECO:0000256" key="3">
    <source>
        <dbReference type="ARBA" id="ARBA00022729"/>
    </source>
</evidence>
<dbReference type="Proteomes" id="UP000796880">
    <property type="component" value="Unassembled WGS sequence"/>
</dbReference>
<dbReference type="GO" id="GO:0006508">
    <property type="term" value="P:proteolysis"/>
    <property type="evidence" value="ECO:0007669"/>
    <property type="project" value="InterPro"/>
</dbReference>
<protein>
    <submittedName>
        <fullName evidence="5">Uncharacterized protein</fullName>
    </submittedName>
</protein>
<dbReference type="GO" id="GO:0004252">
    <property type="term" value="F:serine-type endopeptidase activity"/>
    <property type="evidence" value="ECO:0007669"/>
    <property type="project" value="InterPro"/>
</dbReference>
<sequence length="240" mass="27112">MEQQRRLTRARVAAYKVCWPPVDGDECFGVDILAAFDVAIHDGVDLLCRSRRPSHTFLQRQSLLAPSMLCEAWHFPSYVVLANNVTFKGEFISNSLAHNKLYPLISAKAKATNASVRSKRSITNKSNREAAKINHAVGTKSVAQMIYEKKLELRESTSLSQDEIFAHILPSISTAFRGIGVIPKPNTLRATQEVAALRKELEEYKRREKENNVTHVESLKKNQQLEGRLAEMEKKVKILL</sequence>
<evidence type="ECO:0000313" key="6">
    <source>
        <dbReference type="Proteomes" id="UP000796880"/>
    </source>
</evidence>
<evidence type="ECO:0000256" key="1">
    <source>
        <dbReference type="ARBA" id="ARBA00004613"/>
    </source>
</evidence>
<keyword evidence="6" id="KW-1185">Reference proteome</keyword>
<comment type="subcellular location">
    <subcellularLocation>
        <location evidence="1">Secreted</location>
    </subcellularLocation>
</comment>
<comment type="caution">
    <text evidence="5">The sequence shown here is derived from an EMBL/GenBank/DDBJ whole genome shotgun (WGS) entry which is preliminary data.</text>
</comment>
<comment type="similarity">
    <text evidence="2">Belongs to the peptidase S8 family.</text>
</comment>
<keyword evidence="4" id="KW-0175">Coiled coil</keyword>
<name>A0A8K0HND9_9ROSA</name>
<dbReference type="EMBL" id="VOIH02000001">
    <property type="protein sequence ID" value="KAF3455394.1"/>
    <property type="molecule type" value="Genomic_DNA"/>
</dbReference>
<dbReference type="GO" id="GO:0005576">
    <property type="term" value="C:extracellular region"/>
    <property type="evidence" value="ECO:0007669"/>
    <property type="project" value="UniProtKB-SubCell"/>
</dbReference>
<dbReference type="OrthoDB" id="206201at2759"/>
<evidence type="ECO:0000256" key="4">
    <source>
        <dbReference type="SAM" id="Coils"/>
    </source>
</evidence>
<feature type="coiled-coil region" evidence="4">
    <location>
        <begin position="187"/>
        <end position="235"/>
    </location>
</feature>